<protein>
    <submittedName>
        <fullName evidence="2">Uncharacterized protein</fullName>
    </submittedName>
</protein>
<evidence type="ECO:0000313" key="3">
    <source>
        <dbReference type="Proteomes" id="UP000298588"/>
    </source>
</evidence>
<keyword evidence="3" id="KW-1185">Reference proteome</keyword>
<name>A0A4D7QRT8_9HYPH</name>
<dbReference type="RefSeq" id="WP_137100956.1">
    <property type="nucleotide sequence ID" value="NZ_CP039865.1"/>
</dbReference>
<feature type="signal peptide" evidence="1">
    <location>
        <begin position="1"/>
        <end position="28"/>
    </location>
</feature>
<dbReference type="OrthoDB" id="8480239at2"/>
<dbReference type="Proteomes" id="UP000298588">
    <property type="component" value="Chromosome"/>
</dbReference>
<gene>
    <name evidence="2" type="ORF">E8L99_18625</name>
</gene>
<accession>A0A4D7QRT8</accession>
<evidence type="ECO:0000313" key="2">
    <source>
        <dbReference type="EMBL" id="QCK87627.1"/>
    </source>
</evidence>
<dbReference type="KEGG" id="paqt:E8L99_18625"/>
<reference evidence="2 3" key="1">
    <citation type="submission" date="2019-04" db="EMBL/GenBank/DDBJ databases">
        <title>Phreatobacter aquaticus sp. nov.</title>
        <authorList>
            <person name="Choi A."/>
            <person name="Baek K."/>
        </authorList>
    </citation>
    <scope>NUCLEOTIDE SEQUENCE [LARGE SCALE GENOMIC DNA]</scope>
    <source>
        <strain evidence="2 3">NMCR1094</strain>
    </source>
</reference>
<sequence length="155" mass="16685">MDGERLRLARVVAVLAGLVASPPGPALAQTTDPSRLLSAIPTDIVLVRTTGSWSNGERTGPTRIVLLRAGTGDDAMRLFVQWLAVADPRTGRLASVATEEVPEIFDWRAVVDDYRVEPAPGGSRVILDATILTNQQARRYVLTIGQPGELMLSAR</sequence>
<evidence type="ECO:0000256" key="1">
    <source>
        <dbReference type="SAM" id="SignalP"/>
    </source>
</evidence>
<feature type="chain" id="PRO_5020716117" evidence="1">
    <location>
        <begin position="29"/>
        <end position="155"/>
    </location>
</feature>
<dbReference type="AlphaFoldDB" id="A0A4D7QRT8"/>
<dbReference type="EMBL" id="CP039865">
    <property type="protein sequence ID" value="QCK87627.1"/>
    <property type="molecule type" value="Genomic_DNA"/>
</dbReference>
<proteinExistence type="predicted"/>
<keyword evidence="1" id="KW-0732">Signal</keyword>
<organism evidence="2 3">
    <name type="scientific">Phreatobacter aquaticus</name>
    <dbReference type="NCBI Taxonomy" id="2570229"/>
    <lineage>
        <taxon>Bacteria</taxon>
        <taxon>Pseudomonadati</taxon>
        <taxon>Pseudomonadota</taxon>
        <taxon>Alphaproteobacteria</taxon>
        <taxon>Hyphomicrobiales</taxon>
        <taxon>Phreatobacteraceae</taxon>
        <taxon>Phreatobacter</taxon>
    </lineage>
</organism>